<evidence type="ECO:0000256" key="16">
    <source>
        <dbReference type="PIRSR" id="PIRSR005149-50"/>
    </source>
</evidence>
<dbReference type="GO" id="GO:0005789">
    <property type="term" value="C:endoplasmic reticulum membrane"/>
    <property type="evidence" value="ECO:0007669"/>
    <property type="project" value="UniProtKB-SubCell"/>
</dbReference>
<feature type="transmembrane region" description="Helical" evidence="17">
    <location>
        <begin position="164"/>
        <end position="188"/>
    </location>
</feature>
<keyword evidence="19" id="KW-1185">Reference proteome</keyword>
<evidence type="ECO:0000256" key="9">
    <source>
        <dbReference type="ARBA" id="ARBA00022989"/>
    </source>
</evidence>
<evidence type="ECO:0000256" key="10">
    <source>
        <dbReference type="ARBA" id="ARBA00023002"/>
    </source>
</evidence>
<feature type="domain" description="Cytochrome b5 heme-binding" evidence="18">
    <location>
        <begin position="9"/>
        <end position="84"/>
    </location>
</feature>
<proteinExistence type="inferred from homology"/>
<evidence type="ECO:0000256" key="12">
    <source>
        <dbReference type="ARBA" id="ARBA00023136"/>
    </source>
</evidence>
<dbReference type="InterPro" id="IPR036400">
    <property type="entry name" value="Cyt_B5-like_heme/steroid_sf"/>
</dbReference>
<dbReference type="GO" id="GO:0006633">
    <property type="term" value="P:fatty acid biosynthetic process"/>
    <property type="evidence" value="ECO:0007669"/>
    <property type="project" value="UniProtKB-KW"/>
</dbReference>
<evidence type="ECO:0000256" key="8">
    <source>
        <dbReference type="ARBA" id="ARBA00022833"/>
    </source>
</evidence>
<dbReference type="InterPro" id="IPR006694">
    <property type="entry name" value="Fatty_acid_hydroxylase"/>
</dbReference>
<feature type="binding site" evidence="15">
    <location>
        <position position="216"/>
    </location>
    <ligand>
        <name>Zn(2+)</name>
        <dbReference type="ChEBI" id="CHEBI:29105"/>
        <label>1</label>
    </ligand>
</feature>
<dbReference type="PANTHER" id="PTHR12863:SF1">
    <property type="entry name" value="FATTY ACID 2-HYDROXYLASE"/>
    <property type="match status" value="1"/>
</dbReference>
<dbReference type="EC" id="1.-.-.-" evidence="14"/>
<dbReference type="PANTHER" id="PTHR12863">
    <property type="entry name" value="FATTY ACID HYDROXYLASE"/>
    <property type="match status" value="1"/>
</dbReference>
<feature type="transmembrane region" description="Helical" evidence="17">
    <location>
        <begin position="139"/>
        <end position="158"/>
    </location>
</feature>
<evidence type="ECO:0000256" key="4">
    <source>
        <dbReference type="ARBA" id="ARBA00022692"/>
    </source>
</evidence>
<feature type="binding site" evidence="15">
    <location>
        <position position="219"/>
    </location>
    <ligand>
        <name>Zn(2+)</name>
        <dbReference type="ChEBI" id="CHEBI:29105"/>
        <label>1</label>
    </ligand>
</feature>
<sequence>MVDADSASAEIADRNYDEKPLLLEVDGRLYDVAKFAKRHPGGEKVMRRAAGEKADGYMRGEQRLMGVKHEHSEAAYRILSNYAVDGKGGDEDMIDIKKPVLRQVGHLHDRYWTWIHQPLDSNLRLFQSDLLETFTNTKWFVVPLVWMPLVIGMGLLGLKSFCDIYGLVYGGGIWGMLFGLGSVAWSLLEYSLHRGVFHWQPDPKSRVQITAHFLIHGIHHKTPMDGLRLVFPPLPAIPIVAFFYFVYKALLPWPVFCAFGAGKLFGYVCYDVIHYHLHHGHPAPNSNYHYRKVYHHNHHYKDGDSAYGISTNLWDFVFGTVGTGPL</sequence>
<evidence type="ECO:0000256" key="7">
    <source>
        <dbReference type="ARBA" id="ARBA00022832"/>
    </source>
</evidence>
<comment type="cofactor">
    <cofactor evidence="14 15">
        <name>Zn(2+)</name>
        <dbReference type="ChEBI" id="CHEBI:29105"/>
    </cofactor>
    <text evidence="14 15">Binds 2 Zn(2+) ions per subunit that likely form a catalytic dimetal center.</text>
</comment>
<evidence type="ECO:0000259" key="18">
    <source>
        <dbReference type="PROSITE" id="PS50255"/>
    </source>
</evidence>
<evidence type="ECO:0000256" key="1">
    <source>
        <dbReference type="ARBA" id="ARBA00004477"/>
    </source>
</evidence>
<comment type="similarity">
    <text evidence="2 14">Belongs to the sterol desaturase family. SCS7 subfamily.</text>
</comment>
<keyword evidence="14 16" id="KW-0408">Iron</keyword>
<evidence type="ECO:0000256" key="3">
    <source>
        <dbReference type="ARBA" id="ARBA00022516"/>
    </source>
</evidence>
<evidence type="ECO:0000256" key="13">
    <source>
        <dbReference type="ARBA" id="ARBA00023160"/>
    </source>
</evidence>
<keyword evidence="3 14" id="KW-0444">Lipid biosynthesis</keyword>
<evidence type="ECO:0000256" key="6">
    <source>
        <dbReference type="ARBA" id="ARBA00022824"/>
    </source>
</evidence>
<dbReference type="Proteomes" id="UP000887566">
    <property type="component" value="Unplaced"/>
</dbReference>
<accession>A0A914WVY4</accession>
<comment type="subcellular location">
    <subcellularLocation>
        <location evidence="1">Endoplasmic reticulum membrane</location>
        <topology evidence="1">Multi-pass membrane protein</topology>
    </subcellularLocation>
</comment>
<feature type="transmembrane region" description="Helical" evidence="17">
    <location>
        <begin position="229"/>
        <end position="247"/>
    </location>
</feature>
<keyword evidence="7 14" id="KW-0276">Fatty acid metabolism</keyword>
<keyword evidence="12 14" id="KW-0472">Membrane</keyword>
<evidence type="ECO:0000256" key="11">
    <source>
        <dbReference type="ARBA" id="ARBA00023098"/>
    </source>
</evidence>
<keyword evidence="6 14" id="KW-0256">Endoplasmic reticulum</keyword>
<dbReference type="Pfam" id="PF04116">
    <property type="entry name" value="FA_hydroxylase"/>
    <property type="match status" value="1"/>
</dbReference>
<evidence type="ECO:0000256" key="17">
    <source>
        <dbReference type="SAM" id="Phobius"/>
    </source>
</evidence>
<organism evidence="19 20">
    <name type="scientific">Plectus sambesii</name>
    <dbReference type="NCBI Taxonomy" id="2011161"/>
    <lineage>
        <taxon>Eukaryota</taxon>
        <taxon>Metazoa</taxon>
        <taxon>Ecdysozoa</taxon>
        <taxon>Nematoda</taxon>
        <taxon>Chromadorea</taxon>
        <taxon>Plectida</taxon>
        <taxon>Plectina</taxon>
        <taxon>Plectoidea</taxon>
        <taxon>Plectidae</taxon>
        <taxon>Plectus</taxon>
    </lineage>
</organism>
<feature type="binding site" evidence="15">
    <location>
        <position position="220"/>
    </location>
    <ligand>
        <name>Zn(2+)</name>
        <dbReference type="ChEBI" id="CHEBI:29105"/>
        <label>1</label>
    </ligand>
</feature>
<name>A0A914WVY4_9BILA</name>
<feature type="binding site" evidence="15">
    <location>
        <position position="299"/>
    </location>
    <ligand>
        <name>Zn(2+)</name>
        <dbReference type="ChEBI" id="CHEBI:29105"/>
        <label>1</label>
    </ligand>
</feature>
<protein>
    <recommendedName>
        <fullName evidence="14">Fatty acid 2-hydroxylase</fullName>
        <ecNumber evidence="14">1.-.-.-</ecNumber>
    </recommendedName>
</protein>
<dbReference type="Gene3D" id="3.10.120.10">
    <property type="entry name" value="Cytochrome b5-like heme/steroid binding domain"/>
    <property type="match status" value="1"/>
</dbReference>
<dbReference type="AlphaFoldDB" id="A0A914WVY4"/>
<feature type="binding site" evidence="15">
    <location>
        <position position="193"/>
    </location>
    <ligand>
        <name>Zn(2+)</name>
        <dbReference type="ChEBI" id="CHEBI:29105"/>
        <label>1</label>
    </ligand>
</feature>
<dbReference type="InterPro" id="IPR014430">
    <property type="entry name" value="Scs7"/>
</dbReference>
<feature type="binding site" evidence="15">
    <location>
        <position position="298"/>
    </location>
    <ligand>
        <name>Zn(2+)</name>
        <dbReference type="ChEBI" id="CHEBI:29105"/>
        <label>1</label>
    </ligand>
</feature>
<keyword evidence="4 17" id="KW-0812">Transmembrane</keyword>
<reference evidence="20" key="1">
    <citation type="submission" date="2022-11" db="UniProtKB">
        <authorList>
            <consortium name="WormBaseParasite"/>
        </authorList>
    </citation>
    <scope>IDENTIFICATION</scope>
</reference>
<keyword evidence="10 14" id="KW-0560">Oxidoreductase</keyword>
<feature type="binding site" evidence="15">
    <location>
        <position position="295"/>
    </location>
    <ligand>
        <name>Zn(2+)</name>
        <dbReference type="ChEBI" id="CHEBI:29105"/>
        <label>1</label>
    </ligand>
</feature>
<evidence type="ECO:0000256" key="14">
    <source>
        <dbReference type="PIRNR" id="PIRNR005149"/>
    </source>
</evidence>
<keyword evidence="9 17" id="KW-1133">Transmembrane helix</keyword>
<feature type="binding site" description="axial binding residue" evidence="16">
    <location>
        <position position="71"/>
    </location>
    <ligand>
        <name>heme</name>
        <dbReference type="ChEBI" id="CHEBI:30413"/>
    </ligand>
    <ligandPart>
        <name>Fe</name>
        <dbReference type="ChEBI" id="CHEBI:18248"/>
    </ligandPart>
</feature>
<keyword evidence="8 15" id="KW-0862">Zinc</keyword>
<feature type="binding site" evidence="15">
    <location>
        <position position="198"/>
    </location>
    <ligand>
        <name>Zn(2+)</name>
        <dbReference type="ChEBI" id="CHEBI:29105"/>
        <label>1</label>
    </ligand>
</feature>
<dbReference type="WBParaSite" id="PSAMB.scaffold545size47667.g6873.t1">
    <property type="protein sequence ID" value="PSAMB.scaffold545size47667.g6873.t1"/>
    <property type="gene ID" value="PSAMB.scaffold545size47667.g6873"/>
</dbReference>
<dbReference type="PIRSF" id="PIRSF005149">
    <property type="entry name" value="IPC-B_HD"/>
    <property type="match status" value="1"/>
</dbReference>
<dbReference type="Pfam" id="PF00173">
    <property type="entry name" value="Cyt-b5"/>
    <property type="match status" value="1"/>
</dbReference>
<dbReference type="PROSITE" id="PS50255">
    <property type="entry name" value="CYTOCHROME_B5_2"/>
    <property type="match status" value="1"/>
</dbReference>
<evidence type="ECO:0000256" key="2">
    <source>
        <dbReference type="ARBA" id="ARBA00005747"/>
    </source>
</evidence>
<feature type="binding site" evidence="15">
    <location>
        <position position="278"/>
    </location>
    <ligand>
        <name>Zn(2+)</name>
        <dbReference type="ChEBI" id="CHEBI:29105"/>
        <label>1</label>
    </ligand>
</feature>
<dbReference type="GO" id="GO:0005506">
    <property type="term" value="F:iron ion binding"/>
    <property type="evidence" value="ECO:0007669"/>
    <property type="project" value="UniProtKB-UniRule"/>
</dbReference>
<evidence type="ECO:0000313" key="19">
    <source>
        <dbReference type="Proteomes" id="UP000887566"/>
    </source>
</evidence>
<comment type="cofactor">
    <cofactor evidence="16">
        <name>Fe cation</name>
        <dbReference type="ChEBI" id="CHEBI:24875"/>
    </cofactor>
</comment>
<dbReference type="GO" id="GO:0080132">
    <property type="term" value="F:fatty acid 2-hydroxylase activity"/>
    <property type="evidence" value="ECO:0007669"/>
    <property type="project" value="InterPro"/>
</dbReference>
<evidence type="ECO:0000313" key="20">
    <source>
        <dbReference type="WBParaSite" id="PSAMB.scaffold545size47667.g6873.t1"/>
    </source>
</evidence>
<evidence type="ECO:0000256" key="15">
    <source>
        <dbReference type="PIRSR" id="PIRSR005149-1"/>
    </source>
</evidence>
<comment type="function">
    <text evidence="14">Catalyzes stereospecific hydroxylation of free fatty acids at the C-2 position to produce (R)-2-hydroxy fatty acids, which are building blocks of sphingolipids and glycosphingolipids common in neural tissue and epidermis. Plays an essential role in the synthesis of galactosphingolipids of the myelin sheath. Responsible for the synthesis of sphingolipids and glycosphingolipids involved in the formation of epidermal lamellar bodies critical for skin permeability barrier. Participates in the synthesis of glycosphingolipids and a fraction of type II wax diesters in sebaceous gland, specifically regulating hair follicle homeostasis. Involved in the synthesis of sphingolipids of plasma membrane rafts, controlling lipid raft mobility and trafficking of raft-associated proteins.</text>
</comment>
<evidence type="ECO:0000256" key="5">
    <source>
        <dbReference type="ARBA" id="ARBA00022723"/>
    </source>
</evidence>
<dbReference type="SUPFAM" id="SSF55856">
    <property type="entry name" value="Cytochrome b5-like heme/steroid binding domain"/>
    <property type="match status" value="1"/>
</dbReference>
<feature type="binding site" evidence="15">
    <location>
        <position position="274"/>
    </location>
    <ligand>
        <name>Zn(2+)</name>
        <dbReference type="ChEBI" id="CHEBI:29105"/>
        <label>1</label>
    </ligand>
</feature>
<dbReference type="InterPro" id="IPR001199">
    <property type="entry name" value="Cyt_B5-like_heme/steroid-bd"/>
</dbReference>
<keyword evidence="16" id="KW-0349">Heme</keyword>
<keyword evidence="13 14" id="KW-0275">Fatty acid biosynthesis</keyword>
<keyword evidence="11 14" id="KW-0443">Lipid metabolism</keyword>
<keyword evidence="5 14" id="KW-0479">Metal-binding</keyword>
<feature type="binding site" description="axial binding residue" evidence="16">
    <location>
        <position position="39"/>
    </location>
    <ligand>
        <name>heme</name>
        <dbReference type="ChEBI" id="CHEBI:30413"/>
    </ligand>
    <ligandPart>
        <name>Fe</name>
        <dbReference type="ChEBI" id="CHEBI:18248"/>
    </ligandPart>
</feature>